<accession>A0AAX4J3W7</accession>
<proteinExistence type="predicted"/>
<dbReference type="RefSeq" id="XP_062787485.1">
    <property type="nucleotide sequence ID" value="XM_062931434.1"/>
</dbReference>
<evidence type="ECO:0000313" key="3">
    <source>
        <dbReference type="Proteomes" id="UP001322277"/>
    </source>
</evidence>
<evidence type="ECO:0000256" key="1">
    <source>
        <dbReference type="SAM" id="MobiDB-lite"/>
    </source>
</evidence>
<sequence length="206" mass="22419">MARFSDDDVVSWLRQIPPQHSSPSRNPSCQRSSRHKRRRLEGPPSPPPSISPSGSGQNPLFTITPPLHATQPASRSPYSAMSTPTPKRKRKALPTARSATAGDDEVDDLQTPRPFRMHPPSLPPSESESSNSEATSASGNSSPTNELSKLELGQSRITTRVLDARAQGIPKELVALLSDVNKITMHRGYIPQYLEPALSSLDDDNP</sequence>
<reference evidence="3" key="1">
    <citation type="journal article" date="2023" name="bioRxiv">
        <title>Complete genome of the Medicago anthracnose fungus, Colletotrichum destructivum, reveals a mini-chromosome-like region within a core chromosome.</title>
        <authorList>
            <person name="Lapalu N."/>
            <person name="Simon A."/>
            <person name="Lu A."/>
            <person name="Plaumann P.-L."/>
            <person name="Amselem J."/>
            <person name="Pigne S."/>
            <person name="Auger A."/>
            <person name="Koch C."/>
            <person name="Dallery J.-F."/>
            <person name="O'Connell R.J."/>
        </authorList>
    </citation>
    <scope>NUCLEOTIDE SEQUENCE [LARGE SCALE GENOMIC DNA]</scope>
    <source>
        <strain evidence="3">CBS 520.97</strain>
    </source>
</reference>
<feature type="compositionally biased region" description="Polar residues" evidence="1">
    <location>
        <begin position="71"/>
        <end position="85"/>
    </location>
</feature>
<dbReference type="EMBL" id="CP137315">
    <property type="protein sequence ID" value="WQF90264.1"/>
    <property type="molecule type" value="Genomic_DNA"/>
</dbReference>
<protein>
    <submittedName>
        <fullName evidence="2">Uncharacterized protein</fullName>
    </submittedName>
</protein>
<keyword evidence="3" id="KW-1185">Reference proteome</keyword>
<feature type="region of interest" description="Disordered" evidence="1">
    <location>
        <begin position="1"/>
        <end position="151"/>
    </location>
</feature>
<dbReference type="KEGG" id="cdet:87951778"/>
<dbReference type="Proteomes" id="UP001322277">
    <property type="component" value="Chromosome 11"/>
</dbReference>
<name>A0AAX4J3W7_9PEZI</name>
<dbReference type="AlphaFoldDB" id="A0AAX4J3W7"/>
<evidence type="ECO:0000313" key="2">
    <source>
        <dbReference type="EMBL" id="WQF90264.1"/>
    </source>
</evidence>
<gene>
    <name evidence="2" type="ORF">CDEST_15278</name>
</gene>
<organism evidence="2 3">
    <name type="scientific">Colletotrichum destructivum</name>
    <dbReference type="NCBI Taxonomy" id="34406"/>
    <lineage>
        <taxon>Eukaryota</taxon>
        <taxon>Fungi</taxon>
        <taxon>Dikarya</taxon>
        <taxon>Ascomycota</taxon>
        <taxon>Pezizomycotina</taxon>
        <taxon>Sordariomycetes</taxon>
        <taxon>Hypocreomycetidae</taxon>
        <taxon>Glomerellales</taxon>
        <taxon>Glomerellaceae</taxon>
        <taxon>Colletotrichum</taxon>
        <taxon>Colletotrichum destructivum species complex</taxon>
    </lineage>
</organism>
<dbReference type="GeneID" id="87951778"/>
<feature type="compositionally biased region" description="Polar residues" evidence="1">
    <location>
        <begin position="18"/>
        <end position="31"/>
    </location>
</feature>
<feature type="compositionally biased region" description="Low complexity" evidence="1">
    <location>
        <begin position="124"/>
        <end position="143"/>
    </location>
</feature>